<protein>
    <submittedName>
        <fullName evidence="2">Alpha/beta fold hydrolase</fullName>
    </submittedName>
</protein>
<dbReference type="PANTHER" id="PTHR43433:SF5">
    <property type="entry name" value="AB HYDROLASE-1 DOMAIN-CONTAINING PROTEIN"/>
    <property type="match status" value="1"/>
</dbReference>
<dbReference type="GO" id="GO:0046503">
    <property type="term" value="P:glycerolipid catabolic process"/>
    <property type="evidence" value="ECO:0007669"/>
    <property type="project" value="TreeGrafter"/>
</dbReference>
<accession>A0A848HB48</accession>
<dbReference type="AlphaFoldDB" id="A0A848HB48"/>
<organism evidence="2 3">
    <name type="scientific">Ramlibacter agri</name>
    <dbReference type="NCBI Taxonomy" id="2728837"/>
    <lineage>
        <taxon>Bacteria</taxon>
        <taxon>Pseudomonadati</taxon>
        <taxon>Pseudomonadota</taxon>
        <taxon>Betaproteobacteria</taxon>
        <taxon>Burkholderiales</taxon>
        <taxon>Comamonadaceae</taxon>
        <taxon>Ramlibacter</taxon>
    </lineage>
</organism>
<dbReference type="EMBL" id="JABBFX010000003">
    <property type="protein sequence ID" value="NML48005.1"/>
    <property type="molecule type" value="Genomic_DNA"/>
</dbReference>
<dbReference type="GO" id="GO:0004806">
    <property type="term" value="F:triacylglycerol lipase activity"/>
    <property type="evidence" value="ECO:0007669"/>
    <property type="project" value="TreeGrafter"/>
</dbReference>
<proteinExistence type="predicted"/>
<evidence type="ECO:0000259" key="1">
    <source>
        <dbReference type="Pfam" id="PF00561"/>
    </source>
</evidence>
<dbReference type="RefSeq" id="WP_169422252.1">
    <property type="nucleotide sequence ID" value="NZ_JABBFX010000003.1"/>
</dbReference>
<dbReference type="Proteomes" id="UP000541185">
    <property type="component" value="Unassembled WGS sequence"/>
</dbReference>
<keyword evidence="3" id="KW-1185">Reference proteome</keyword>
<dbReference type="SUPFAM" id="SSF53474">
    <property type="entry name" value="alpha/beta-Hydrolases"/>
    <property type="match status" value="1"/>
</dbReference>
<name>A0A848HB48_9BURK</name>
<sequence length="291" mass="31275">MKVRANGLDIEVESTGPAGAPAVLLVMGLGMQLTAWPSYFTDPLLAAGYRVIRFDNRDAGLSQALDHLGVPNILWESLKLKLGLPVRTPYRLHDLAADALGVLDALGVQRAHVVGASMGGMVAQRVALAAPERVLSLTSIMSTSGARRLPGPRSDVLRALVTPPRDRSEAGRVEHGVRFFQLIGSPGFPTPEPELRERVRESMQRSYRPAGTARQLAAVAADTRRAAELAQVRARTLVVHGRDDPLVPLAAGEDTARRIPGARLVTIPGMAHDLPRGVVERLLQDLLPHLG</sequence>
<keyword evidence="2" id="KW-0378">Hydrolase</keyword>
<reference evidence="2 3" key="1">
    <citation type="submission" date="2020-04" db="EMBL/GenBank/DDBJ databases">
        <title>Ramlibacter sp. G-1-2-2 isolated from soil.</title>
        <authorList>
            <person name="Dahal R.H."/>
        </authorList>
    </citation>
    <scope>NUCLEOTIDE SEQUENCE [LARGE SCALE GENOMIC DNA]</scope>
    <source>
        <strain evidence="2 3">G-1-2-2</strain>
    </source>
</reference>
<dbReference type="InterPro" id="IPR029058">
    <property type="entry name" value="AB_hydrolase_fold"/>
</dbReference>
<dbReference type="Gene3D" id="3.40.50.1820">
    <property type="entry name" value="alpha/beta hydrolase"/>
    <property type="match status" value="1"/>
</dbReference>
<evidence type="ECO:0000313" key="3">
    <source>
        <dbReference type="Proteomes" id="UP000541185"/>
    </source>
</evidence>
<feature type="domain" description="AB hydrolase-1" evidence="1">
    <location>
        <begin position="21"/>
        <end position="273"/>
    </location>
</feature>
<evidence type="ECO:0000313" key="2">
    <source>
        <dbReference type="EMBL" id="NML48005.1"/>
    </source>
</evidence>
<dbReference type="InterPro" id="IPR050471">
    <property type="entry name" value="AB_hydrolase"/>
</dbReference>
<dbReference type="InterPro" id="IPR000073">
    <property type="entry name" value="AB_hydrolase_1"/>
</dbReference>
<gene>
    <name evidence="2" type="ORF">HHL11_29925</name>
</gene>
<comment type="caution">
    <text evidence="2">The sequence shown here is derived from an EMBL/GenBank/DDBJ whole genome shotgun (WGS) entry which is preliminary data.</text>
</comment>
<dbReference type="Pfam" id="PF00561">
    <property type="entry name" value="Abhydrolase_1"/>
    <property type="match status" value="1"/>
</dbReference>
<dbReference type="PANTHER" id="PTHR43433">
    <property type="entry name" value="HYDROLASE, ALPHA/BETA FOLD FAMILY PROTEIN"/>
    <property type="match status" value="1"/>
</dbReference>